<proteinExistence type="predicted"/>
<dbReference type="AlphaFoldDB" id="A0A951Q4K9"/>
<evidence type="ECO:0000313" key="1">
    <source>
        <dbReference type="EMBL" id="MBW4565226.1"/>
    </source>
</evidence>
<organism evidence="1 2">
    <name type="scientific">Mojavia pulchra JT2-VF2</name>
    <dbReference type="NCBI Taxonomy" id="287848"/>
    <lineage>
        <taxon>Bacteria</taxon>
        <taxon>Bacillati</taxon>
        <taxon>Cyanobacteriota</taxon>
        <taxon>Cyanophyceae</taxon>
        <taxon>Nostocales</taxon>
        <taxon>Nostocaceae</taxon>
    </lineage>
</organism>
<reference evidence="1" key="1">
    <citation type="submission" date="2021-05" db="EMBL/GenBank/DDBJ databases">
        <authorList>
            <person name="Pietrasiak N."/>
            <person name="Ward R."/>
            <person name="Stajich J.E."/>
            <person name="Kurbessoian T."/>
        </authorList>
    </citation>
    <scope>NUCLEOTIDE SEQUENCE</scope>
    <source>
        <strain evidence="1">JT2-VF2</strain>
    </source>
</reference>
<gene>
    <name evidence="1" type="ORF">KME32_29890</name>
</gene>
<comment type="caution">
    <text evidence="1">The sequence shown here is derived from an EMBL/GenBank/DDBJ whole genome shotgun (WGS) entry which is preliminary data.</text>
</comment>
<reference evidence="1" key="2">
    <citation type="journal article" date="2022" name="Microbiol. Resour. Announc.">
        <title>Metagenome Sequencing to Explore Phylogenomics of Terrestrial Cyanobacteria.</title>
        <authorList>
            <person name="Ward R.D."/>
            <person name="Stajich J.E."/>
            <person name="Johansen J.R."/>
            <person name="Huntemann M."/>
            <person name="Clum A."/>
            <person name="Foster B."/>
            <person name="Foster B."/>
            <person name="Roux S."/>
            <person name="Palaniappan K."/>
            <person name="Varghese N."/>
            <person name="Mukherjee S."/>
            <person name="Reddy T.B.K."/>
            <person name="Daum C."/>
            <person name="Copeland A."/>
            <person name="Chen I.A."/>
            <person name="Ivanova N.N."/>
            <person name="Kyrpides N.C."/>
            <person name="Shapiro N."/>
            <person name="Eloe-Fadrosh E.A."/>
            <person name="Pietrasiak N."/>
        </authorList>
    </citation>
    <scope>NUCLEOTIDE SEQUENCE</scope>
    <source>
        <strain evidence="1">JT2-VF2</strain>
    </source>
</reference>
<sequence length="65" mass="7480">MLNIGDYALHQETGQFGQVLGYGHQIINGAYFTTLKVHLKNYQENSGYSFFVEDVYSTWMKAKNL</sequence>
<protein>
    <submittedName>
        <fullName evidence="1">Uncharacterized protein</fullName>
    </submittedName>
</protein>
<accession>A0A951Q4K9</accession>
<evidence type="ECO:0000313" key="2">
    <source>
        <dbReference type="Proteomes" id="UP000715781"/>
    </source>
</evidence>
<dbReference type="EMBL" id="JAHHHN010000033">
    <property type="protein sequence ID" value="MBW4565226.1"/>
    <property type="molecule type" value="Genomic_DNA"/>
</dbReference>
<dbReference type="Proteomes" id="UP000715781">
    <property type="component" value="Unassembled WGS sequence"/>
</dbReference>
<name>A0A951Q4K9_9NOST</name>